<dbReference type="InterPro" id="IPR027277">
    <property type="entry name" value="NadC/ModD"/>
</dbReference>
<evidence type="ECO:0000256" key="5">
    <source>
        <dbReference type="ARBA" id="ARBA00011944"/>
    </source>
</evidence>
<protein>
    <recommendedName>
        <fullName evidence="11">Probable nicotinate-nucleotide pyrophosphorylase [carboxylating]</fullName>
        <ecNumber evidence="5">2.4.2.19</ecNumber>
    </recommendedName>
    <alternativeName>
        <fullName evidence="9">Quinolinate phosphoribosyltransferase [decarboxylating]</fullName>
    </alternativeName>
</protein>
<evidence type="ECO:0000256" key="8">
    <source>
        <dbReference type="ARBA" id="ARBA00022679"/>
    </source>
</evidence>
<feature type="binding site" evidence="13">
    <location>
        <position position="194"/>
    </location>
    <ligand>
        <name>substrate</name>
    </ligand>
</feature>
<dbReference type="UniPathway" id="UPA00253">
    <property type="reaction ID" value="UER00331"/>
</dbReference>
<evidence type="ECO:0000256" key="10">
    <source>
        <dbReference type="ARBA" id="ARBA00047445"/>
    </source>
</evidence>
<dbReference type="SUPFAM" id="SSF54675">
    <property type="entry name" value="Nicotinate/Quinolinate PRTase N-terminal domain-like"/>
    <property type="match status" value="1"/>
</dbReference>
<comment type="similarity">
    <text evidence="3 12">Belongs to the NadC/ModD family.</text>
</comment>
<evidence type="ECO:0000259" key="14">
    <source>
        <dbReference type="Pfam" id="PF01729"/>
    </source>
</evidence>
<feature type="domain" description="Quinolinate phosphoribosyl transferase C-terminal" evidence="14">
    <location>
        <begin position="139"/>
        <end position="304"/>
    </location>
</feature>
<reference evidence="16 17" key="1">
    <citation type="submission" date="2020-08" db="EMBL/GenBank/DDBJ databases">
        <title>Bridging the membrane lipid divide: bacteria of the FCB group superphylum have the potential to synthesize archaeal ether lipids.</title>
        <authorList>
            <person name="Villanueva L."/>
            <person name="Von Meijenfeldt F.A.B."/>
            <person name="Westbye A.B."/>
            <person name="Yadav S."/>
            <person name="Hopmans E.C."/>
            <person name="Dutilh B.E."/>
            <person name="Sinninghe Damste J.S."/>
        </authorList>
    </citation>
    <scope>NUCLEOTIDE SEQUENCE [LARGE SCALE GENOMIC DNA]</scope>
    <source>
        <strain evidence="16">NIOZ-UU36</strain>
    </source>
</reference>
<feature type="binding site" evidence="13">
    <location>
        <position position="127"/>
    </location>
    <ligand>
        <name>substrate</name>
    </ligand>
</feature>
<accession>A0A8J6NIM6</accession>
<name>A0A8J6NIM6_9CHLR</name>
<dbReference type="GO" id="GO:0004514">
    <property type="term" value="F:nicotinate-nucleotide diphosphorylase (carboxylating) activity"/>
    <property type="evidence" value="ECO:0007669"/>
    <property type="project" value="UniProtKB-EC"/>
</dbReference>
<feature type="binding site" evidence="13">
    <location>
        <position position="224"/>
    </location>
    <ligand>
        <name>substrate</name>
    </ligand>
</feature>
<feature type="domain" description="Quinolinate phosphoribosyl transferase N-terminal" evidence="15">
    <location>
        <begin position="52"/>
        <end position="137"/>
    </location>
</feature>
<evidence type="ECO:0000259" key="15">
    <source>
        <dbReference type="Pfam" id="PF02749"/>
    </source>
</evidence>
<dbReference type="InterPro" id="IPR004393">
    <property type="entry name" value="NadC"/>
</dbReference>
<evidence type="ECO:0000256" key="7">
    <source>
        <dbReference type="ARBA" id="ARBA00022676"/>
    </source>
</evidence>
<comment type="catalytic activity">
    <reaction evidence="10">
        <text>nicotinate beta-D-ribonucleotide + CO2 + diphosphate = quinolinate + 5-phospho-alpha-D-ribose 1-diphosphate + 2 H(+)</text>
        <dbReference type="Rhea" id="RHEA:12733"/>
        <dbReference type="ChEBI" id="CHEBI:15378"/>
        <dbReference type="ChEBI" id="CHEBI:16526"/>
        <dbReference type="ChEBI" id="CHEBI:29959"/>
        <dbReference type="ChEBI" id="CHEBI:33019"/>
        <dbReference type="ChEBI" id="CHEBI:57502"/>
        <dbReference type="ChEBI" id="CHEBI:58017"/>
        <dbReference type="EC" id="2.4.2.19"/>
    </reaction>
</comment>
<evidence type="ECO:0000256" key="1">
    <source>
        <dbReference type="ARBA" id="ARBA00003237"/>
    </source>
</evidence>
<dbReference type="Gene3D" id="3.90.1170.20">
    <property type="entry name" value="Quinolinate phosphoribosyl transferase, N-terminal domain"/>
    <property type="match status" value="1"/>
</dbReference>
<comment type="subunit">
    <text evidence="4">Hexamer formed by 3 homodimers.</text>
</comment>
<feature type="binding site" evidence="13">
    <location>
        <begin position="160"/>
        <end position="162"/>
    </location>
    <ligand>
        <name>substrate</name>
    </ligand>
</feature>
<gene>
    <name evidence="16" type="primary">nadC</name>
    <name evidence="16" type="ORF">H8E29_13350</name>
</gene>
<dbReference type="EC" id="2.4.2.19" evidence="5"/>
<evidence type="ECO:0000256" key="4">
    <source>
        <dbReference type="ARBA" id="ARBA00011218"/>
    </source>
</evidence>
<keyword evidence="8 12" id="KW-0808">Transferase</keyword>
<evidence type="ECO:0000256" key="9">
    <source>
        <dbReference type="ARBA" id="ARBA00033102"/>
    </source>
</evidence>
<sequence>MNNNSLDNKIYSHLPKPLRHFSVVQTVELALAEDLSADGDLEINRAQLASKDITSAATLDADVILHGKITAKASGIIAGLDLAAVIFKFVDPKIEFSANVQDGQQVEPGTVLAELSGPGVGMLAAERTALNFVGRISGIATLTRKYVDTVAGTNATILDTRKTAPGLRVIDKYAVLMGGGENHRMGLHDMILIKDNHIDGAGGIAEAVAGVRQQYGTRYLIEVEVKDLDELNEALSLLPERIMLDNMSLDMMRQAVEITKGRVQLEASGNVSLETVRGIAQTGVDFISVGALTHSVPVFDISMRMVA</sequence>
<dbReference type="Pfam" id="PF02749">
    <property type="entry name" value="QRPTase_N"/>
    <property type="match status" value="1"/>
</dbReference>
<comment type="caution">
    <text evidence="16">The sequence shown here is derived from an EMBL/GenBank/DDBJ whole genome shotgun (WGS) entry which is preliminary data.</text>
</comment>
<feature type="binding site" evidence="13">
    <location>
        <position position="245"/>
    </location>
    <ligand>
        <name>substrate</name>
    </ligand>
</feature>
<organism evidence="16 17">
    <name type="scientific">Candidatus Desulfolinea nitratireducens</name>
    <dbReference type="NCBI Taxonomy" id="2841698"/>
    <lineage>
        <taxon>Bacteria</taxon>
        <taxon>Bacillati</taxon>
        <taxon>Chloroflexota</taxon>
        <taxon>Anaerolineae</taxon>
        <taxon>Anaerolineales</taxon>
        <taxon>Anaerolineales incertae sedis</taxon>
        <taxon>Candidatus Desulfolinea</taxon>
    </lineage>
</organism>
<proteinExistence type="inferred from homology"/>
<dbReference type="Gene3D" id="3.20.20.70">
    <property type="entry name" value="Aldolase class I"/>
    <property type="match status" value="1"/>
</dbReference>
<dbReference type="InterPro" id="IPR037128">
    <property type="entry name" value="Quinolinate_PRibosylTase_N_sf"/>
</dbReference>
<dbReference type="Pfam" id="PF01729">
    <property type="entry name" value="QRPTase_C"/>
    <property type="match status" value="1"/>
</dbReference>
<dbReference type="InterPro" id="IPR013785">
    <property type="entry name" value="Aldolase_TIM"/>
</dbReference>
<dbReference type="InterPro" id="IPR002638">
    <property type="entry name" value="Quinolinate_PRibosylTrfase_C"/>
</dbReference>
<dbReference type="SUPFAM" id="SSF51690">
    <property type="entry name" value="Nicotinate/Quinolinate PRTase C-terminal domain-like"/>
    <property type="match status" value="1"/>
</dbReference>
<dbReference type="AlphaFoldDB" id="A0A8J6NIM6"/>
<dbReference type="PANTHER" id="PTHR32179:SF3">
    <property type="entry name" value="NICOTINATE-NUCLEOTIDE PYROPHOSPHORYLASE [CARBOXYLATING]"/>
    <property type="match status" value="1"/>
</dbReference>
<evidence type="ECO:0000256" key="6">
    <source>
        <dbReference type="ARBA" id="ARBA00022642"/>
    </source>
</evidence>
<feature type="binding site" evidence="13">
    <location>
        <begin position="268"/>
        <end position="270"/>
    </location>
    <ligand>
        <name>substrate</name>
    </ligand>
</feature>
<dbReference type="FunFam" id="3.90.1170.20:FF:000001">
    <property type="entry name" value="Nicotinate-nucleotide diphosphorylase (Carboxylating)"/>
    <property type="match status" value="1"/>
</dbReference>
<feature type="binding site" evidence="13">
    <location>
        <begin position="289"/>
        <end position="291"/>
    </location>
    <ligand>
        <name>substrate</name>
    </ligand>
</feature>
<dbReference type="GO" id="GO:0005737">
    <property type="term" value="C:cytoplasm"/>
    <property type="evidence" value="ECO:0007669"/>
    <property type="project" value="TreeGrafter"/>
</dbReference>
<dbReference type="FunFam" id="3.20.20.70:FF:000030">
    <property type="entry name" value="Nicotinate-nucleotide pyrophosphorylase, carboxylating"/>
    <property type="match status" value="1"/>
</dbReference>
<keyword evidence="7 12" id="KW-0328">Glycosyltransferase</keyword>
<dbReference type="InterPro" id="IPR036068">
    <property type="entry name" value="Nicotinate_pribotase-like_C"/>
</dbReference>
<evidence type="ECO:0000313" key="16">
    <source>
        <dbReference type="EMBL" id="MBC8336246.1"/>
    </source>
</evidence>
<evidence type="ECO:0000256" key="11">
    <source>
        <dbReference type="ARBA" id="ARBA00069173"/>
    </source>
</evidence>
<dbReference type="PANTHER" id="PTHR32179">
    <property type="entry name" value="NICOTINATE-NUCLEOTIDE PYROPHOSPHORYLASE [CARBOXYLATING]"/>
    <property type="match status" value="1"/>
</dbReference>
<comment type="function">
    <text evidence="1">Involved in the catabolism of quinolinic acid (QA).</text>
</comment>
<dbReference type="NCBIfam" id="TIGR00078">
    <property type="entry name" value="nadC"/>
    <property type="match status" value="1"/>
</dbReference>
<keyword evidence="6" id="KW-0662">Pyridine nucleotide biosynthesis</keyword>
<dbReference type="EMBL" id="JACNJN010000149">
    <property type="protein sequence ID" value="MBC8336246.1"/>
    <property type="molecule type" value="Genomic_DNA"/>
</dbReference>
<evidence type="ECO:0000256" key="3">
    <source>
        <dbReference type="ARBA" id="ARBA00009400"/>
    </source>
</evidence>
<evidence type="ECO:0000256" key="13">
    <source>
        <dbReference type="PIRSR" id="PIRSR006250-1"/>
    </source>
</evidence>
<dbReference type="GO" id="GO:0009435">
    <property type="term" value="P:NAD+ biosynthetic process"/>
    <property type="evidence" value="ECO:0007669"/>
    <property type="project" value="UniProtKB-UniPathway"/>
</dbReference>
<dbReference type="PIRSF" id="PIRSF006250">
    <property type="entry name" value="NadC_ModD"/>
    <property type="match status" value="1"/>
</dbReference>
<evidence type="ECO:0000313" key="17">
    <source>
        <dbReference type="Proteomes" id="UP000614469"/>
    </source>
</evidence>
<evidence type="ECO:0000256" key="12">
    <source>
        <dbReference type="PIRNR" id="PIRNR006250"/>
    </source>
</evidence>
<dbReference type="Proteomes" id="UP000614469">
    <property type="component" value="Unassembled WGS sequence"/>
</dbReference>
<dbReference type="GO" id="GO:0034213">
    <property type="term" value="P:quinolinate catabolic process"/>
    <property type="evidence" value="ECO:0007669"/>
    <property type="project" value="TreeGrafter"/>
</dbReference>
<comment type="pathway">
    <text evidence="2">Cofactor biosynthesis; NAD(+) biosynthesis; nicotinate D-ribonucleotide from quinolinate: step 1/1.</text>
</comment>
<evidence type="ECO:0000256" key="2">
    <source>
        <dbReference type="ARBA" id="ARBA00004893"/>
    </source>
</evidence>
<dbReference type="CDD" id="cd01572">
    <property type="entry name" value="QPRTase"/>
    <property type="match status" value="1"/>
</dbReference>
<feature type="binding site" evidence="13">
    <location>
        <position position="184"/>
    </location>
    <ligand>
        <name>substrate</name>
    </ligand>
</feature>
<dbReference type="InterPro" id="IPR022412">
    <property type="entry name" value="Quinolinate_PRibosylTrfase_N"/>
</dbReference>